<organism evidence="2 3">
    <name type="scientific">Neoroseomonas eburnea</name>
    <dbReference type="NCBI Taxonomy" id="1346889"/>
    <lineage>
        <taxon>Bacteria</taxon>
        <taxon>Pseudomonadati</taxon>
        <taxon>Pseudomonadota</taxon>
        <taxon>Alphaproteobacteria</taxon>
        <taxon>Acetobacterales</taxon>
        <taxon>Acetobacteraceae</taxon>
        <taxon>Neoroseomonas</taxon>
    </lineage>
</organism>
<protein>
    <submittedName>
        <fullName evidence="2">DUF4329 domain-containing protein</fullName>
    </submittedName>
</protein>
<dbReference type="Proteomes" id="UP001138709">
    <property type="component" value="Unassembled WGS sequence"/>
</dbReference>
<evidence type="ECO:0000313" key="2">
    <source>
        <dbReference type="EMBL" id="MBR0679509.1"/>
    </source>
</evidence>
<dbReference type="EMBL" id="JAAEDL010000002">
    <property type="protein sequence ID" value="MBR0679509.1"/>
    <property type="molecule type" value="Genomic_DNA"/>
</dbReference>
<keyword evidence="3" id="KW-1185">Reference proteome</keyword>
<dbReference type="AlphaFoldDB" id="A0A9X9X723"/>
<name>A0A9X9X723_9PROT</name>
<dbReference type="Pfam" id="PF14220">
    <property type="entry name" value="DUF4329"/>
    <property type="match status" value="1"/>
</dbReference>
<dbReference type="InterPro" id="IPR025479">
    <property type="entry name" value="DUF4329"/>
</dbReference>
<reference evidence="2" key="1">
    <citation type="submission" date="2020-01" db="EMBL/GenBank/DDBJ databases">
        <authorList>
            <person name="Rat A."/>
        </authorList>
    </citation>
    <scope>NUCLEOTIDE SEQUENCE</scope>
    <source>
        <strain evidence="2">LMG 31228</strain>
    </source>
</reference>
<evidence type="ECO:0000313" key="3">
    <source>
        <dbReference type="Proteomes" id="UP001138709"/>
    </source>
</evidence>
<feature type="domain" description="DUF4329" evidence="1">
    <location>
        <begin position="23"/>
        <end position="142"/>
    </location>
</feature>
<proteinExistence type="predicted"/>
<gene>
    <name evidence="2" type="ORF">GXW74_03360</name>
</gene>
<comment type="caution">
    <text evidence="2">The sequence shown here is derived from an EMBL/GenBank/DDBJ whole genome shotgun (WGS) entry which is preliminary data.</text>
</comment>
<reference evidence="2" key="2">
    <citation type="journal article" date="2021" name="Syst. Appl. Microbiol.">
        <title>Roseomonas hellenica sp. nov., isolated from roots of wild-growing Alkanna tinctoria.</title>
        <authorList>
            <person name="Rat A."/>
            <person name="Naranjo H.D."/>
            <person name="Lebbe L."/>
            <person name="Cnockaert M."/>
            <person name="Krigas N."/>
            <person name="Grigoriadou K."/>
            <person name="Maloupa E."/>
            <person name="Willems A."/>
        </authorList>
    </citation>
    <scope>NUCLEOTIDE SEQUENCE</scope>
    <source>
        <strain evidence="2">LMG 31228</strain>
    </source>
</reference>
<evidence type="ECO:0000259" key="1">
    <source>
        <dbReference type="Pfam" id="PF14220"/>
    </source>
</evidence>
<accession>A0A9X9X723</accession>
<sequence length="184" mass="19498">MPGDGGQTGQNKSTTVTVSRMDEKARDLLQAVLPASIASGFEKGAVICRGNSNGALSSSDVRTGTVKHTVDVGLGEWNCGCPAGTTPVAYYHTHPTPPESIDPASGMRGSPDFSDDDKFIAYDAGIVAYVAGHDGTMRRYNPPPVPTVMVEGRPVRTIPTDEEGRILPVPDVPVVTFNWTLKTK</sequence>
<dbReference type="RefSeq" id="WP_211844861.1">
    <property type="nucleotide sequence ID" value="NZ_JAAEDL010000002.1"/>
</dbReference>